<evidence type="ECO:0000313" key="4">
    <source>
        <dbReference type="Proteomes" id="UP000198462"/>
    </source>
</evidence>
<keyword evidence="1" id="KW-0175">Coiled coil</keyword>
<accession>A0A219B137</accession>
<evidence type="ECO:0008006" key="5">
    <source>
        <dbReference type="Google" id="ProtNLM"/>
    </source>
</evidence>
<keyword evidence="2" id="KW-0472">Membrane</keyword>
<protein>
    <recommendedName>
        <fullName evidence="5">Phage shock protein B</fullName>
    </recommendedName>
</protein>
<dbReference type="AlphaFoldDB" id="A0A219B137"/>
<feature type="transmembrane region" description="Helical" evidence="2">
    <location>
        <begin position="6"/>
        <end position="24"/>
    </location>
</feature>
<organism evidence="3 4">
    <name type="scientific">Pacificimonas flava</name>
    <dbReference type="NCBI Taxonomy" id="1234595"/>
    <lineage>
        <taxon>Bacteria</taxon>
        <taxon>Pseudomonadati</taxon>
        <taxon>Pseudomonadota</taxon>
        <taxon>Alphaproteobacteria</taxon>
        <taxon>Sphingomonadales</taxon>
        <taxon>Sphingosinicellaceae</taxon>
        <taxon>Pacificimonas</taxon>
    </lineage>
</organism>
<dbReference type="OrthoDB" id="7579171at2"/>
<feature type="coiled-coil region" evidence="1">
    <location>
        <begin position="29"/>
        <end position="63"/>
    </location>
</feature>
<dbReference type="Proteomes" id="UP000198462">
    <property type="component" value="Unassembled WGS sequence"/>
</dbReference>
<comment type="caution">
    <text evidence="3">The sequence shown here is derived from an EMBL/GenBank/DDBJ whole genome shotgun (WGS) entry which is preliminary data.</text>
</comment>
<evidence type="ECO:0000313" key="3">
    <source>
        <dbReference type="EMBL" id="OWV32045.1"/>
    </source>
</evidence>
<proteinExistence type="predicted"/>
<gene>
    <name evidence="3" type="ORF">B5C34_00275</name>
</gene>
<dbReference type="RefSeq" id="WP_088710843.1">
    <property type="nucleotide sequence ID" value="NZ_NFZT01000001.1"/>
</dbReference>
<evidence type="ECO:0000256" key="2">
    <source>
        <dbReference type="SAM" id="Phobius"/>
    </source>
</evidence>
<name>A0A219B137_9SPHN</name>
<keyword evidence="2" id="KW-1133">Transmembrane helix</keyword>
<keyword evidence="4" id="KW-1185">Reference proteome</keyword>
<evidence type="ECO:0000256" key="1">
    <source>
        <dbReference type="SAM" id="Coils"/>
    </source>
</evidence>
<reference evidence="4" key="1">
    <citation type="submission" date="2017-05" db="EMBL/GenBank/DDBJ databases">
        <authorList>
            <person name="Lin X."/>
        </authorList>
    </citation>
    <scope>NUCLEOTIDE SEQUENCE [LARGE SCALE GENOMIC DNA]</scope>
    <source>
        <strain evidence="4">JLT2012</strain>
    </source>
</reference>
<sequence length="80" mass="9242">MNIATMIVLIVLIAVIGRIIVANQRRRGDTDTQRENAELRNQIGELKQRIQTLERIATDKSRRLARDIEQLDDGTEDKRD</sequence>
<keyword evidence="2" id="KW-0812">Transmembrane</keyword>
<dbReference type="EMBL" id="NFZT01000001">
    <property type="protein sequence ID" value="OWV32045.1"/>
    <property type="molecule type" value="Genomic_DNA"/>
</dbReference>